<evidence type="ECO:0000256" key="8">
    <source>
        <dbReference type="SAM" id="Phobius"/>
    </source>
</evidence>
<protein>
    <submittedName>
        <fullName evidence="10">ABC-2 type transporter</fullName>
    </submittedName>
</protein>
<dbReference type="EMBL" id="CP001715">
    <property type="protein sequence ID" value="ACV35505.1"/>
    <property type="molecule type" value="Genomic_DNA"/>
</dbReference>
<proteinExistence type="inferred from homology"/>
<feature type="transmembrane region" description="Helical" evidence="8">
    <location>
        <begin position="218"/>
        <end position="242"/>
    </location>
</feature>
<evidence type="ECO:0000256" key="5">
    <source>
        <dbReference type="ARBA" id="ARBA00022692"/>
    </source>
</evidence>
<dbReference type="PANTHER" id="PTHR30294">
    <property type="entry name" value="MEMBRANE COMPONENT OF ABC TRANSPORTER YHHJ-RELATED"/>
    <property type="match status" value="1"/>
</dbReference>
<dbReference type="KEGG" id="app:CAP2UW1_2214"/>
<gene>
    <name evidence="10" type="ordered locus">CAP2UW1_2214</name>
</gene>
<keyword evidence="5 8" id="KW-0812">Transmembrane</keyword>
<keyword evidence="6 8" id="KW-1133">Transmembrane helix</keyword>
<feature type="domain" description="ABC transmembrane type-2" evidence="9">
    <location>
        <begin position="134"/>
        <end position="367"/>
    </location>
</feature>
<evidence type="ECO:0000256" key="6">
    <source>
        <dbReference type="ARBA" id="ARBA00022989"/>
    </source>
</evidence>
<reference evidence="10" key="2">
    <citation type="submission" date="2009-09" db="EMBL/GenBank/DDBJ databases">
        <title>Complete sequence of chromosome of Candidatus Accumulibacter phosphatis clade IIA str. UW-1.</title>
        <authorList>
            <consortium name="US DOE Joint Genome Institute"/>
            <person name="Martin H.G."/>
            <person name="Ivanova N."/>
            <person name="Kunin V."/>
            <person name="Warnecke F."/>
            <person name="Barry K."/>
            <person name="He S."/>
            <person name="Salamov A."/>
            <person name="Szeto E."/>
            <person name="Dalin E."/>
            <person name="Pangilinan J.L."/>
            <person name="Lapidus A."/>
            <person name="Lowry S."/>
            <person name="Kyrpides N.C."/>
            <person name="McMahon K.D."/>
            <person name="Hugenholtz P."/>
        </authorList>
    </citation>
    <scope>NUCLEOTIDE SEQUENCE [LARGE SCALE GENOMIC DNA]</scope>
    <source>
        <strain evidence="10">UW-1</strain>
    </source>
</reference>
<dbReference type="InterPro" id="IPR047817">
    <property type="entry name" value="ABC2_TM_bact-type"/>
</dbReference>
<evidence type="ECO:0000256" key="2">
    <source>
        <dbReference type="ARBA" id="ARBA00007783"/>
    </source>
</evidence>
<evidence type="ECO:0000259" key="9">
    <source>
        <dbReference type="PROSITE" id="PS51012"/>
    </source>
</evidence>
<feature type="transmembrane region" description="Helical" evidence="8">
    <location>
        <begin position="173"/>
        <end position="197"/>
    </location>
</feature>
<evidence type="ECO:0000256" key="4">
    <source>
        <dbReference type="ARBA" id="ARBA00022475"/>
    </source>
</evidence>
<feature type="transmembrane region" description="Helical" evidence="8">
    <location>
        <begin position="254"/>
        <end position="278"/>
    </location>
</feature>
<organism evidence="10">
    <name type="scientific">Accumulibacter regalis</name>
    <dbReference type="NCBI Taxonomy" id="522306"/>
    <lineage>
        <taxon>Bacteria</taxon>
        <taxon>Pseudomonadati</taxon>
        <taxon>Pseudomonadota</taxon>
        <taxon>Betaproteobacteria</taxon>
        <taxon>Candidatus Accumulibacter</taxon>
    </lineage>
</organism>
<keyword evidence="4" id="KW-1003">Cell membrane</keyword>
<feature type="transmembrane region" description="Helical" evidence="8">
    <location>
        <begin position="285"/>
        <end position="304"/>
    </location>
</feature>
<dbReference type="STRING" id="522306.CAP2UW1_2214"/>
<feature type="transmembrane region" description="Helical" evidence="8">
    <location>
        <begin position="346"/>
        <end position="364"/>
    </location>
</feature>
<comment type="subcellular location">
    <subcellularLocation>
        <location evidence="1">Cell membrane</location>
        <topology evidence="1">Multi-pass membrane protein</topology>
    </subcellularLocation>
</comment>
<dbReference type="AlphaFoldDB" id="C7RP23"/>
<sequence length="373" mass="40882">MRGHLENIYRLGLKELISLRYDVVLVVLIVYFFTYAVYAPARGTQMDLINASVAVVDEDRSPLSRRLQDALLPPYFLPPAAISVAQIDAAMDHGLYTFVIDIPPRFQADIEKGRRPTIQVIVDATAMIQAGSGANHIQNVIQQEIADFLSLPAASAVQVVTRSRFNPNRESPWFVAVMQVLNNITLLAIFLSGAALIREREHGTIEHLLVMPLAPAEIMLAKIWANGLVVVVAASLSLRLMVQGVLQVPIAGSLPLFVVGEVIYLFSATSLGIFLATLARSMPQFALLAMPVFIVMNLLSGSNTPFDSMPMPVQRIMMFSPSTHFVSLAQAILFRDAGFAVVWKEFLATAATGAVFFTAALLRFRRTVSELQG</sequence>
<dbReference type="HOGENOM" id="CLU_039483_8_1_4"/>
<dbReference type="GO" id="GO:0005886">
    <property type="term" value="C:plasma membrane"/>
    <property type="evidence" value="ECO:0007669"/>
    <property type="project" value="UniProtKB-SubCell"/>
</dbReference>
<dbReference type="Gene3D" id="3.40.1710.10">
    <property type="entry name" value="abc type-2 transporter like domain"/>
    <property type="match status" value="1"/>
</dbReference>
<keyword evidence="7 8" id="KW-0472">Membrane</keyword>
<dbReference type="GO" id="GO:0140359">
    <property type="term" value="F:ABC-type transporter activity"/>
    <property type="evidence" value="ECO:0007669"/>
    <property type="project" value="InterPro"/>
</dbReference>
<name>C7RP23_ACCRE</name>
<accession>C7RP23</accession>
<dbReference type="OrthoDB" id="9808686at2"/>
<dbReference type="PROSITE" id="PS51012">
    <property type="entry name" value="ABC_TM2"/>
    <property type="match status" value="1"/>
</dbReference>
<dbReference type="Pfam" id="PF12698">
    <property type="entry name" value="ABC2_membrane_3"/>
    <property type="match status" value="1"/>
</dbReference>
<keyword evidence="3" id="KW-0813">Transport</keyword>
<dbReference type="InterPro" id="IPR051449">
    <property type="entry name" value="ABC-2_transporter_component"/>
</dbReference>
<comment type="similarity">
    <text evidence="2">Belongs to the ABC-2 integral membrane protein family.</text>
</comment>
<reference evidence="10" key="1">
    <citation type="submission" date="2009-08" db="EMBL/GenBank/DDBJ databases">
        <authorList>
            <consortium name="US DOE Joint Genome Institute"/>
            <person name="Lucas S."/>
            <person name="Copeland A."/>
            <person name="Lapidus A."/>
            <person name="Glavina del Rio T."/>
            <person name="Dalin E."/>
            <person name="Tice H."/>
            <person name="Bruce D."/>
            <person name="Barry K."/>
            <person name="Pitluck S."/>
            <person name="Lowry S."/>
            <person name="Larimer F."/>
            <person name="Land M."/>
            <person name="Hauser L."/>
            <person name="Kyrpides N."/>
            <person name="Ivanova N."/>
            <person name="McMahon K.D."/>
            <person name="Hugenholtz P."/>
        </authorList>
    </citation>
    <scope>NUCLEOTIDE SEQUENCE</scope>
    <source>
        <strain evidence="10">UW-1</strain>
    </source>
</reference>
<dbReference type="InterPro" id="IPR013525">
    <property type="entry name" value="ABC2_TM"/>
</dbReference>
<dbReference type="PANTHER" id="PTHR30294:SF47">
    <property type="entry name" value="INNER MEMBRANE TRANSPORT PERMEASE YHHJ"/>
    <property type="match status" value="1"/>
</dbReference>
<feature type="transmembrane region" description="Helical" evidence="8">
    <location>
        <begin position="21"/>
        <end position="38"/>
    </location>
</feature>
<evidence type="ECO:0000256" key="7">
    <source>
        <dbReference type="ARBA" id="ARBA00023136"/>
    </source>
</evidence>
<evidence type="ECO:0000313" key="10">
    <source>
        <dbReference type="EMBL" id="ACV35505.1"/>
    </source>
</evidence>
<evidence type="ECO:0000256" key="3">
    <source>
        <dbReference type="ARBA" id="ARBA00022448"/>
    </source>
</evidence>
<dbReference type="eggNOG" id="COG0842">
    <property type="taxonomic scope" value="Bacteria"/>
</dbReference>
<evidence type="ECO:0000256" key="1">
    <source>
        <dbReference type="ARBA" id="ARBA00004651"/>
    </source>
</evidence>